<dbReference type="OrthoDB" id="2883326at2"/>
<reference evidence="1 2" key="1">
    <citation type="submission" date="2016-10" db="EMBL/GenBank/DDBJ databases">
        <authorList>
            <person name="de Groot N.N."/>
        </authorList>
    </citation>
    <scope>NUCLEOTIDE SEQUENCE [LARGE SCALE GENOMIC DNA]</scope>
    <source>
        <strain evidence="1 2">DSM 2895</strain>
    </source>
</reference>
<evidence type="ECO:0000313" key="2">
    <source>
        <dbReference type="Proteomes" id="UP000182836"/>
    </source>
</evidence>
<dbReference type="GeneID" id="42306632"/>
<accession>A0A1G9C2S1</accession>
<dbReference type="EMBL" id="FNED01000057">
    <property type="protein sequence ID" value="SDK45987.1"/>
    <property type="molecule type" value="Genomic_DNA"/>
</dbReference>
<name>A0A1G9C2S1_ANEMI</name>
<sequence>MFALMTRVIILSDILNLGLPVGQEAYIIAHNRRVDVAYQYLIRIPAIQKEFWVVENDIKPLTEADTVKDYSCEVEEVLIDVALQTKQFNIIKRLKDDNKADR</sequence>
<evidence type="ECO:0000313" key="1">
    <source>
        <dbReference type="EMBL" id="SDK45987.1"/>
    </source>
</evidence>
<protein>
    <submittedName>
        <fullName evidence="1">Uncharacterized protein</fullName>
    </submittedName>
</protein>
<proteinExistence type="predicted"/>
<dbReference type="AlphaFoldDB" id="A0A1G9C2S1"/>
<gene>
    <name evidence="1" type="ORF">SAMN04487909_1577</name>
</gene>
<organism evidence="1 2">
    <name type="scientific">Aneurinibacillus migulanus</name>
    <name type="common">Bacillus migulanus</name>
    <dbReference type="NCBI Taxonomy" id="47500"/>
    <lineage>
        <taxon>Bacteria</taxon>
        <taxon>Bacillati</taxon>
        <taxon>Bacillota</taxon>
        <taxon>Bacilli</taxon>
        <taxon>Bacillales</taxon>
        <taxon>Paenibacillaceae</taxon>
        <taxon>Aneurinibacillus group</taxon>
        <taxon>Aneurinibacillus</taxon>
    </lineage>
</organism>
<dbReference type="RefSeq" id="WP_052812103.1">
    <property type="nucleotide sequence ID" value="NZ_BJOA01000253.1"/>
</dbReference>
<dbReference type="Proteomes" id="UP000182836">
    <property type="component" value="Unassembled WGS sequence"/>
</dbReference>